<evidence type="ECO:0000313" key="4">
    <source>
        <dbReference type="Proteomes" id="UP000522313"/>
    </source>
</evidence>
<dbReference type="EMBL" id="JACHBT010000009">
    <property type="protein sequence ID" value="MBB6505051.1"/>
    <property type="molecule type" value="Genomic_DNA"/>
</dbReference>
<gene>
    <name evidence="3" type="ORF">F4693_002032</name>
</gene>
<dbReference type="RefSeq" id="WP_184505650.1">
    <property type="nucleotide sequence ID" value="NZ_JACHBT010000009.1"/>
</dbReference>
<dbReference type="AlphaFoldDB" id="A0A7X0MNE4"/>
<keyword evidence="2" id="KW-0732">Signal</keyword>
<reference evidence="3 4" key="1">
    <citation type="submission" date="2020-08" db="EMBL/GenBank/DDBJ databases">
        <title>The Agave Microbiome: Exploring the role of microbial communities in plant adaptations to desert environments.</title>
        <authorList>
            <person name="Partida-Martinez L.P."/>
        </authorList>
    </citation>
    <scope>NUCLEOTIDE SEQUENCE [LARGE SCALE GENOMIC DNA]</scope>
    <source>
        <strain evidence="3 4">AS3.13</strain>
    </source>
</reference>
<feature type="signal peptide" evidence="2">
    <location>
        <begin position="1"/>
        <end position="26"/>
    </location>
</feature>
<evidence type="ECO:0000313" key="3">
    <source>
        <dbReference type="EMBL" id="MBB6505051.1"/>
    </source>
</evidence>
<feature type="chain" id="PRO_5030947605" evidence="2">
    <location>
        <begin position="27"/>
        <end position="196"/>
    </location>
</feature>
<protein>
    <submittedName>
        <fullName evidence="3">Uncharacterized protein</fullName>
    </submittedName>
</protein>
<organism evidence="3 4">
    <name type="scientific">Sphingomonas endophytica</name>
    <dbReference type="NCBI Taxonomy" id="869719"/>
    <lineage>
        <taxon>Bacteria</taxon>
        <taxon>Pseudomonadati</taxon>
        <taxon>Pseudomonadota</taxon>
        <taxon>Alphaproteobacteria</taxon>
        <taxon>Sphingomonadales</taxon>
        <taxon>Sphingomonadaceae</taxon>
        <taxon>Sphingomonas</taxon>
    </lineage>
</organism>
<sequence>MRILSSTALLSAIVIVATAPVAPAHAANYATRDIGDWIVAASTDQRGCFLTRAYPGPRGTTLQFGLDVDGGNRLTLLNDNWSIRAREQLRLDFSLSNSAFPRHMAIGITAQGRRGFVTDFGTSFPRSFAASTYLKVRRGDVPVEELKLDGSGAAVAELRKCVDRQRAPGTGKAARDGSARIPLDPFASSITRDSRK</sequence>
<reference evidence="3 4" key="2">
    <citation type="submission" date="2020-08" db="EMBL/GenBank/DDBJ databases">
        <authorList>
            <person name="Partida-Martinez L."/>
            <person name="Huntemann M."/>
            <person name="Clum A."/>
            <person name="Wang J."/>
            <person name="Palaniappan K."/>
            <person name="Ritter S."/>
            <person name="Chen I.-M."/>
            <person name="Stamatis D."/>
            <person name="Reddy T."/>
            <person name="O'Malley R."/>
            <person name="Daum C."/>
            <person name="Shapiro N."/>
            <person name="Ivanova N."/>
            <person name="Kyrpides N."/>
            <person name="Woyke T."/>
        </authorList>
    </citation>
    <scope>NUCLEOTIDE SEQUENCE [LARGE SCALE GENOMIC DNA]</scope>
    <source>
        <strain evidence="3 4">AS3.13</strain>
    </source>
</reference>
<feature type="region of interest" description="Disordered" evidence="1">
    <location>
        <begin position="165"/>
        <end position="196"/>
    </location>
</feature>
<comment type="caution">
    <text evidence="3">The sequence shown here is derived from an EMBL/GenBank/DDBJ whole genome shotgun (WGS) entry which is preliminary data.</text>
</comment>
<evidence type="ECO:0000256" key="1">
    <source>
        <dbReference type="SAM" id="MobiDB-lite"/>
    </source>
</evidence>
<dbReference type="Proteomes" id="UP000522313">
    <property type="component" value="Unassembled WGS sequence"/>
</dbReference>
<accession>A0A7X0MNE4</accession>
<proteinExistence type="predicted"/>
<evidence type="ECO:0000256" key="2">
    <source>
        <dbReference type="SAM" id="SignalP"/>
    </source>
</evidence>
<name>A0A7X0MNE4_9SPHN</name>